<reference evidence="1" key="2">
    <citation type="submission" date="2014-07" db="EMBL/GenBank/DDBJ databases">
        <authorList>
            <person name="Hull J."/>
        </authorList>
    </citation>
    <scope>NUCLEOTIDE SEQUENCE</scope>
</reference>
<protein>
    <submittedName>
        <fullName evidence="1">Putative E3 ubiquitin-protein ligase HERC2</fullName>
    </submittedName>
</protein>
<feature type="non-terminal residue" evidence="1">
    <location>
        <position position="1"/>
    </location>
</feature>
<dbReference type="AlphaFoldDB" id="A0A0A9ZI27"/>
<evidence type="ECO:0000313" key="1">
    <source>
        <dbReference type="EMBL" id="JAG42325.1"/>
    </source>
</evidence>
<proteinExistence type="predicted"/>
<name>A0A0A9ZI27_LYGHE</name>
<sequence length="147" mass="16243">SSRRPKGRTSATCCHFETNQQMKSSSLKKWGILKHLTDDELANIEYLQVYGGHFRRPDAELSALYVTTDGEVFATGLNSMIGVITKGLHFDDEDSFRKSVKVEALSGLGITKIVVGEWFGAALSNKGELYTVHLGRRRGCTSAESEE</sequence>
<dbReference type="EMBL" id="GBHO01001279">
    <property type="protein sequence ID" value="JAG42325.1"/>
    <property type="molecule type" value="Transcribed_RNA"/>
</dbReference>
<dbReference type="SUPFAM" id="SSF50985">
    <property type="entry name" value="RCC1/BLIP-II"/>
    <property type="match status" value="1"/>
</dbReference>
<organism evidence="1">
    <name type="scientific">Lygus hesperus</name>
    <name type="common">Western plant bug</name>
    <dbReference type="NCBI Taxonomy" id="30085"/>
    <lineage>
        <taxon>Eukaryota</taxon>
        <taxon>Metazoa</taxon>
        <taxon>Ecdysozoa</taxon>
        <taxon>Arthropoda</taxon>
        <taxon>Hexapoda</taxon>
        <taxon>Insecta</taxon>
        <taxon>Pterygota</taxon>
        <taxon>Neoptera</taxon>
        <taxon>Paraneoptera</taxon>
        <taxon>Hemiptera</taxon>
        <taxon>Heteroptera</taxon>
        <taxon>Panheteroptera</taxon>
        <taxon>Cimicomorpha</taxon>
        <taxon>Miridae</taxon>
        <taxon>Mirini</taxon>
        <taxon>Lygus</taxon>
    </lineage>
</organism>
<reference evidence="1" key="1">
    <citation type="journal article" date="2014" name="PLoS ONE">
        <title>Transcriptome-Based Identification of ABC Transporters in the Western Tarnished Plant Bug Lygus hesperus.</title>
        <authorList>
            <person name="Hull J.J."/>
            <person name="Chaney K."/>
            <person name="Geib S.M."/>
            <person name="Fabrick J.A."/>
            <person name="Brent C.S."/>
            <person name="Walsh D."/>
            <person name="Lavine L.C."/>
        </authorList>
    </citation>
    <scope>NUCLEOTIDE SEQUENCE</scope>
</reference>
<accession>A0A0A9ZI27</accession>
<gene>
    <name evidence="1" type="primary">HERC2_39</name>
    <name evidence="1" type="ORF">CM83_39736</name>
</gene>
<dbReference type="InterPro" id="IPR009091">
    <property type="entry name" value="RCC1/BLIP-II"/>
</dbReference>
<dbReference type="Gene3D" id="2.130.10.30">
    <property type="entry name" value="Regulator of chromosome condensation 1/beta-lactamase-inhibitor protein II"/>
    <property type="match status" value="1"/>
</dbReference>